<dbReference type="RefSeq" id="WP_044294222.1">
    <property type="nucleotide sequence ID" value="NZ_JTGN01000003.1"/>
</dbReference>
<dbReference type="AlphaFoldDB" id="A0A4U8Q7N2"/>
<evidence type="ECO:0000313" key="3">
    <source>
        <dbReference type="EMBL" id="TLD00133.1"/>
    </source>
</evidence>
<reference evidence="3 4" key="1">
    <citation type="journal article" date="2019" name="Anaerobe">
        <title>Detection of Robinsoniella peoriensis in multiple bone samples of a trauma patient.</title>
        <authorList>
            <person name="Schrottner P."/>
            <person name="Hartwich K."/>
            <person name="Bunk B."/>
            <person name="Schober I."/>
            <person name="Helbig S."/>
            <person name="Rudolph W.W."/>
            <person name="Gunzer F."/>
        </authorList>
    </citation>
    <scope>NUCLEOTIDE SEQUENCE [LARGE SCALE GENOMIC DNA]</scope>
    <source>
        <strain evidence="3 4">DSM 106044</strain>
    </source>
</reference>
<keyword evidence="1" id="KW-0812">Transmembrane</keyword>
<accession>A0A4U8Q7N2</accession>
<dbReference type="Proteomes" id="UP000306509">
    <property type="component" value="Unassembled WGS sequence"/>
</dbReference>
<feature type="transmembrane region" description="Helical" evidence="1">
    <location>
        <begin position="136"/>
        <end position="160"/>
    </location>
</feature>
<feature type="domain" description="Cyanobacterial TRADD-N associated 2 transmembrane" evidence="2">
    <location>
        <begin position="130"/>
        <end position="195"/>
    </location>
</feature>
<keyword evidence="1" id="KW-1133">Transmembrane helix</keyword>
<keyword evidence="4" id="KW-1185">Reference proteome</keyword>
<keyword evidence="1" id="KW-0472">Membrane</keyword>
<proteinExistence type="predicted"/>
<sequence>MEERPAKSEVNKAEQKVQKKSEKDRNGIIGGLVFGILLVFLAFQIYDKIFDFPIGQMLVYIIGFLAFICFMVSVSSFFDLKESKKMEKLEEEARIEEKEFSEIDPEKRALRAEKMFRMNQKELMRYYDMNLTQTKFLSVLGIIMVIFGILIVGVTLYMYTSFETDEILLVVGSLSGIAVDFIGAIFIKMYTKNIEAAVKFHAKFAESNNLLLANSIANKIEDGKIRESTLSDISKKIILSKNTME</sequence>
<dbReference type="STRING" id="180332.GCA_000797495_01461"/>
<evidence type="ECO:0000259" key="2">
    <source>
        <dbReference type="Pfam" id="PF20712"/>
    </source>
</evidence>
<evidence type="ECO:0000313" key="4">
    <source>
        <dbReference type="Proteomes" id="UP000306509"/>
    </source>
</evidence>
<gene>
    <name evidence="3" type="ORF">DSM106044_03041</name>
</gene>
<dbReference type="EMBL" id="QGQD01000059">
    <property type="protein sequence ID" value="TLD00133.1"/>
    <property type="molecule type" value="Genomic_DNA"/>
</dbReference>
<name>A0A4U8Q7N2_9FIRM</name>
<feature type="transmembrane region" description="Helical" evidence="1">
    <location>
        <begin position="58"/>
        <end position="78"/>
    </location>
</feature>
<feature type="transmembrane region" description="Helical" evidence="1">
    <location>
        <begin position="166"/>
        <end position="187"/>
    </location>
</feature>
<organism evidence="3 4">
    <name type="scientific">Robinsoniella peoriensis</name>
    <dbReference type="NCBI Taxonomy" id="180332"/>
    <lineage>
        <taxon>Bacteria</taxon>
        <taxon>Bacillati</taxon>
        <taxon>Bacillota</taxon>
        <taxon>Clostridia</taxon>
        <taxon>Lachnospirales</taxon>
        <taxon>Lachnospiraceae</taxon>
        <taxon>Robinsoniella</taxon>
    </lineage>
</organism>
<comment type="caution">
    <text evidence="3">The sequence shown here is derived from an EMBL/GenBank/DDBJ whole genome shotgun (WGS) entry which is preliminary data.</text>
</comment>
<dbReference type="Pfam" id="PF20712">
    <property type="entry name" value="CyanoTRADDas_TM"/>
    <property type="match status" value="1"/>
</dbReference>
<dbReference type="InterPro" id="IPR048567">
    <property type="entry name" value="CyanoTRADDas_TM"/>
</dbReference>
<protein>
    <recommendedName>
        <fullName evidence="2">Cyanobacterial TRADD-N associated 2 transmembrane domain-containing protein</fullName>
    </recommendedName>
</protein>
<evidence type="ECO:0000256" key="1">
    <source>
        <dbReference type="SAM" id="Phobius"/>
    </source>
</evidence>
<feature type="transmembrane region" description="Helical" evidence="1">
    <location>
        <begin position="28"/>
        <end position="46"/>
    </location>
</feature>